<dbReference type="Gene3D" id="3.40.800.10">
    <property type="entry name" value="Ureohydrolase domain"/>
    <property type="match status" value="1"/>
</dbReference>
<dbReference type="SUPFAM" id="SSF52768">
    <property type="entry name" value="Arginase/deacetylase"/>
    <property type="match status" value="1"/>
</dbReference>
<keyword evidence="3" id="KW-1185">Reference proteome</keyword>
<dbReference type="AlphaFoldDB" id="A0ABD0PVW3"/>
<dbReference type="InterPro" id="IPR023696">
    <property type="entry name" value="Ureohydrolase_dom_sf"/>
</dbReference>
<dbReference type="Proteomes" id="UP001529510">
    <property type="component" value="Unassembled WGS sequence"/>
</dbReference>
<dbReference type="PANTHER" id="PTHR43782:SF4">
    <property type="entry name" value="ARGINASE-2, MITOCHONDRIAL"/>
    <property type="match status" value="1"/>
</dbReference>
<dbReference type="PANTHER" id="PTHR43782">
    <property type="entry name" value="ARGINASE"/>
    <property type="match status" value="1"/>
</dbReference>
<accession>A0ABD0PVW3</accession>
<dbReference type="InterPro" id="IPR006035">
    <property type="entry name" value="Ureohydrolase"/>
</dbReference>
<evidence type="ECO:0000256" key="1">
    <source>
        <dbReference type="PROSITE-ProRule" id="PRU00742"/>
    </source>
</evidence>
<feature type="non-terminal residue" evidence="2">
    <location>
        <position position="1"/>
    </location>
</feature>
<evidence type="ECO:0000313" key="3">
    <source>
        <dbReference type="Proteomes" id="UP001529510"/>
    </source>
</evidence>
<comment type="similarity">
    <text evidence="1">Belongs to the arginase family.</text>
</comment>
<dbReference type="EMBL" id="JAMKFB020000013">
    <property type="protein sequence ID" value="KAL0178183.1"/>
    <property type="molecule type" value="Genomic_DNA"/>
</dbReference>
<feature type="non-terminal residue" evidence="2">
    <location>
        <position position="57"/>
    </location>
</feature>
<name>A0ABD0PVW3_CIRMR</name>
<dbReference type="PROSITE" id="PS51409">
    <property type="entry name" value="ARGINASE_2"/>
    <property type="match status" value="1"/>
</dbReference>
<proteinExistence type="inferred from homology"/>
<gene>
    <name evidence="2" type="ORF">M9458_027077</name>
</gene>
<protein>
    <submittedName>
        <fullName evidence="2">Uncharacterized protein</fullName>
    </submittedName>
</protein>
<sequence length="57" mass="6146">YAVHDFGDLTFKHLEKDEHFMHVPFPRTVGRANKLLSGAVSGAVGAGHTCIMLGGDH</sequence>
<evidence type="ECO:0000313" key="2">
    <source>
        <dbReference type="EMBL" id="KAL0178183.1"/>
    </source>
</evidence>
<reference evidence="2 3" key="1">
    <citation type="submission" date="2024-05" db="EMBL/GenBank/DDBJ databases">
        <title>Genome sequencing and assembly of Indian major carp, Cirrhinus mrigala (Hamilton, 1822).</title>
        <authorList>
            <person name="Mohindra V."/>
            <person name="Chowdhury L.M."/>
            <person name="Lal K."/>
            <person name="Jena J.K."/>
        </authorList>
    </citation>
    <scope>NUCLEOTIDE SEQUENCE [LARGE SCALE GENOMIC DNA]</scope>
    <source>
        <strain evidence="2">CM1030</strain>
        <tissue evidence="2">Blood</tissue>
    </source>
</reference>
<comment type="caution">
    <text evidence="2">The sequence shown here is derived from an EMBL/GenBank/DDBJ whole genome shotgun (WGS) entry which is preliminary data.</text>
</comment>
<organism evidence="2 3">
    <name type="scientific">Cirrhinus mrigala</name>
    <name type="common">Mrigala</name>
    <dbReference type="NCBI Taxonomy" id="683832"/>
    <lineage>
        <taxon>Eukaryota</taxon>
        <taxon>Metazoa</taxon>
        <taxon>Chordata</taxon>
        <taxon>Craniata</taxon>
        <taxon>Vertebrata</taxon>
        <taxon>Euteleostomi</taxon>
        <taxon>Actinopterygii</taxon>
        <taxon>Neopterygii</taxon>
        <taxon>Teleostei</taxon>
        <taxon>Ostariophysi</taxon>
        <taxon>Cypriniformes</taxon>
        <taxon>Cyprinidae</taxon>
        <taxon>Labeoninae</taxon>
        <taxon>Labeonini</taxon>
        <taxon>Cirrhinus</taxon>
    </lineage>
</organism>